<gene>
    <name evidence="2" type="ORF">NITHO_1590034</name>
</gene>
<comment type="caution">
    <text evidence="2">The sequence shown here is derived from an EMBL/GenBank/DDBJ whole genome shotgun (WGS) entry which is preliminary data.</text>
</comment>
<reference evidence="2 3" key="1">
    <citation type="journal article" date="2012" name="ISME J.">
        <title>Nitrification expanded: discovery, physiology and genomics of a nitrite-oxidizing bacterium from the phylum Chloroflexi.</title>
        <authorList>
            <person name="Sorokin D.Y."/>
            <person name="Lucker S."/>
            <person name="Vejmelkova D."/>
            <person name="Kostrikina N.A."/>
            <person name="Kleerebezem R."/>
            <person name="Rijpstra W.I."/>
            <person name="Damste J.S."/>
            <person name="Le Paslier D."/>
            <person name="Muyzer G."/>
            <person name="Wagner M."/>
            <person name="van Loosdrecht M.C."/>
            <person name="Daims H."/>
        </authorList>
    </citation>
    <scope>NUCLEOTIDE SEQUENCE [LARGE SCALE GENOMIC DNA]</scope>
    <source>
        <strain evidence="3">none</strain>
    </source>
</reference>
<organism evidence="2 3">
    <name type="scientific">Nitrolancea hollandica Lb</name>
    <dbReference type="NCBI Taxonomy" id="1129897"/>
    <lineage>
        <taxon>Bacteria</taxon>
        <taxon>Pseudomonadati</taxon>
        <taxon>Thermomicrobiota</taxon>
        <taxon>Thermomicrobia</taxon>
        <taxon>Sphaerobacterales</taxon>
        <taxon>Sphaerobacterineae</taxon>
        <taxon>Sphaerobacteraceae</taxon>
        <taxon>Nitrolancea</taxon>
    </lineage>
</organism>
<protein>
    <submittedName>
        <fullName evidence="2">Uncharacterized protein</fullName>
    </submittedName>
</protein>
<keyword evidence="3" id="KW-1185">Reference proteome</keyword>
<proteinExistence type="predicted"/>
<feature type="region of interest" description="Disordered" evidence="1">
    <location>
        <begin position="1"/>
        <end position="64"/>
    </location>
</feature>
<evidence type="ECO:0000313" key="2">
    <source>
        <dbReference type="EMBL" id="CCF82843.1"/>
    </source>
</evidence>
<evidence type="ECO:0000313" key="3">
    <source>
        <dbReference type="Proteomes" id="UP000004221"/>
    </source>
</evidence>
<accession>I4EDT1</accession>
<sequence>MDVNLREENMGGRHSKAHMARPKAGCGLIGPHPRPLSQRLGEGSISRAVPPRPELGEASSGVRG</sequence>
<name>I4EDT1_9BACT</name>
<evidence type="ECO:0000256" key="1">
    <source>
        <dbReference type="SAM" id="MobiDB-lite"/>
    </source>
</evidence>
<dbReference type="Proteomes" id="UP000004221">
    <property type="component" value="Unassembled WGS sequence"/>
</dbReference>
<dbReference type="AlphaFoldDB" id="I4EDT1"/>
<dbReference type="EMBL" id="CAGS01000067">
    <property type="protein sequence ID" value="CCF82843.1"/>
    <property type="molecule type" value="Genomic_DNA"/>
</dbReference>
<feature type="compositionally biased region" description="Basic and acidic residues" evidence="1">
    <location>
        <begin position="1"/>
        <end position="11"/>
    </location>
</feature>